<evidence type="ECO:0000313" key="1">
    <source>
        <dbReference type="EMBL" id="GGU38108.1"/>
    </source>
</evidence>
<keyword evidence="2" id="KW-1185">Reference proteome</keyword>
<dbReference type="Pfam" id="PF21863">
    <property type="entry name" value="HTH_67"/>
    <property type="match status" value="1"/>
</dbReference>
<proteinExistence type="predicted"/>
<name>A0A918M4U5_9ACTN</name>
<sequence length="299" mass="31573">MEAVTNNNTTATPAASSPEHAARLLWTLLEPVHAVTYFAPECLDAFEEAGLRGFWRGYFAGRAAPLGAVGPAPVTAAFFSFAPAMVARAVPAVWDTVAPERVLKVREDGARAALARLSADREREVEHAAALLARYVDDLDCGGRPLAAVNAALPAPGDPHARLWHAATVLREHRGDGHVAALVAAGLDGCEVLVLRAGTDLPRGELQPFRGWTDAEWAAAAARLAGRGLLDAATGRATEAGRRVHASVEQATDRAAARPWRGVPEHEVARLVAALTPLSEACATALRFPNPIGLPDRRA</sequence>
<dbReference type="InterPro" id="IPR054058">
    <property type="entry name" value="HTH_67"/>
</dbReference>
<dbReference type="Proteomes" id="UP000636661">
    <property type="component" value="Unassembled WGS sequence"/>
</dbReference>
<reference evidence="1" key="1">
    <citation type="journal article" date="2014" name="Int. J. Syst. Evol. Microbiol.">
        <title>Complete genome sequence of Corynebacterium casei LMG S-19264T (=DSM 44701T), isolated from a smear-ripened cheese.</title>
        <authorList>
            <consortium name="US DOE Joint Genome Institute (JGI-PGF)"/>
            <person name="Walter F."/>
            <person name="Albersmeier A."/>
            <person name="Kalinowski J."/>
            <person name="Ruckert C."/>
        </authorList>
    </citation>
    <scope>NUCLEOTIDE SEQUENCE</scope>
    <source>
        <strain evidence="1">JCM 4391</strain>
    </source>
</reference>
<accession>A0A918M4U5</accession>
<dbReference type="EMBL" id="BMTP01000006">
    <property type="protein sequence ID" value="GGU38108.1"/>
    <property type="molecule type" value="Genomic_DNA"/>
</dbReference>
<protein>
    <recommendedName>
        <fullName evidence="3">SalK</fullName>
    </recommendedName>
</protein>
<reference evidence="1" key="2">
    <citation type="submission" date="2020-09" db="EMBL/GenBank/DDBJ databases">
        <authorList>
            <person name="Sun Q."/>
            <person name="Ohkuma M."/>
        </authorList>
    </citation>
    <scope>NUCLEOTIDE SEQUENCE</scope>
    <source>
        <strain evidence="1">JCM 4391</strain>
    </source>
</reference>
<dbReference type="RefSeq" id="WP_229890967.1">
    <property type="nucleotide sequence ID" value="NZ_BMTP01000006.1"/>
</dbReference>
<organism evidence="1 2">
    <name type="scientific">Streptomyces lavendofoliae</name>
    <dbReference type="NCBI Taxonomy" id="67314"/>
    <lineage>
        <taxon>Bacteria</taxon>
        <taxon>Bacillati</taxon>
        <taxon>Actinomycetota</taxon>
        <taxon>Actinomycetes</taxon>
        <taxon>Kitasatosporales</taxon>
        <taxon>Streptomycetaceae</taxon>
        <taxon>Streptomyces</taxon>
    </lineage>
</organism>
<evidence type="ECO:0008006" key="3">
    <source>
        <dbReference type="Google" id="ProtNLM"/>
    </source>
</evidence>
<gene>
    <name evidence="1" type="ORF">GCM10010274_26780</name>
</gene>
<evidence type="ECO:0000313" key="2">
    <source>
        <dbReference type="Proteomes" id="UP000636661"/>
    </source>
</evidence>
<dbReference type="NCBIfam" id="NF047719">
    <property type="entry name" value="SCO6745_fam_HTH"/>
    <property type="match status" value="1"/>
</dbReference>
<dbReference type="AlphaFoldDB" id="A0A918M4U5"/>
<comment type="caution">
    <text evidence="1">The sequence shown here is derived from an EMBL/GenBank/DDBJ whole genome shotgun (WGS) entry which is preliminary data.</text>
</comment>